<evidence type="ECO:0000313" key="3">
    <source>
        <dbReference type="EMBL" id="OHA81081.1"/>
    </source>
</evidence>
<dbReference type="Proteomes" id="UP000179118">
    <property type="component" value="Unassembled WGS sequence"/>
</dbReference>
<protein>
    <recommendedName>
        <fullName evidence="2">LytR/CpsA/Psr regulator C-terminal domain-containing protein</fullName>
    </recommendedName>
</protein>
<dbReference type="InterPro" id="IPR027381">
    <property type="entry name" value="LytR/CpsA/Psr_C"/>
</dbReference>
<dbReference type="Gene3D" id="3.30.70.2390">
    <property type="match status" value="1"/>
</dbReference>
<gene>
    <name evidence="3" type="ORF">A3D51_01880</name>
</gene>
<reference evidence="3 4" key="1">
    <citation type="journal article" date="2016" name="Nat. Commun.">
        <title>Thousands of microbial genomes shed light on interconnected biogeochemical processes in an aquifer system.</title>
        <authorList>
            <person name="Anantharaman K."/>
            <person name="Brown C.T."/>
            <person name="Hug L.A."/>
            <person name="Sharon I."/>
            <person name="Castelle C.J."/>
            <person name="Probst A.J."/>
            <person name="Thomas B.C."/>
            <person name="Singh A."/>
            <person name="Wilkins M.J."/>
            <person name="Karaoz U."/>
            <person name="Brodie E.L."/>
            <person name="Williams K.H."/>
            <person name="Hubbard S.S."/>
            <person name="Banfield J.F."/>
        </authorList>
    </citation>
    <scope>NUCLEOTIDE SEQUENCE [LARGE SCALE GENOMIC DNA]</scope>
</reference>
<keyword evidence="1" id="KW-0472">Membrane</keyword>
<feature type="domain" description="LytR/CpsA/Psr regulator C-terminal" evidence="2">
    <location>
        <begin position="114"/>
        <end position="200"/>
    </location>
</feature>
<dbReference type="AlphaFoldDB" id="A0A1G2S9X9"/>
<sequence>MSQLTKKIRASISGVSPRDLIYPGIVLFFFIIVGILFFLATQFIAKNINNAFLGDTETEPNTLNVANYTLVANKLGISAIPQKNTISTPSAVSSTTTKKTSVTQVSNVSDINSLTINILNSTTKKGVASALAQSLESLGYARATTGNEKKLYATTTIIIKENRSSFGPALLEEVKKFYSEVTMATTTEVANFDVTVIIGTH</sequence>
<organism evidence="3 4">
    <name type="scientific">Candidatus Yonathbacteria bacterium RIFCSPHIGHO2_02_FULL_44_14</name>
    <dbReference type="NCBI Taxonomy" id="1802724"/>
    <lineage>
        <taxon>Bacteria</taxon>
        <taxon>Candidatus Yonathiibacteriota</taxon>
    </lineage>
</organism>
<dbReference type="EMBL" id="MHUT01000011">
    <property type="protein sequence ID" value="OHA81081.1"/>
    <property type="molecule type" value="Genomic_DNA"/>
</dbReference>
<proteinExistence type="predicted"/>
<feature type="transmembrane region" description="Helical" evidence="1">
    <location>
        <begin position="20"/>
        <end position="40"/>
    </location>
</feature>
<accession>A0A1G2S9X9</accession>
<keyword evidence="1" id="KW-1133">Transmembrane helix</keyword>
<evidence type="ECO:0000313" key="4">
    <source>
        <dbReference type="Proteomes" id="UP000179118"/>
    </source>
</evidence>
<evidence type="ECO:0000259" key="2">
    <source>
        <dbReference type="Pfam" id="PF13399"/>
    </source>
</evidence>
<comment type="caution">
    <text evidence="3">The sequence shown here is derived from an EMBL/GenBank/DDBJ whole genome shotgun (WGS) entry which is preliminary data.</text>
</comment>
<keyword evidence="1" id="KW-0812">Transmembrane</keyword>
<name>A0A1G2S9X9_9BACT</name>
<evidence type="ECO:0000256" key="1">
    <source>
        <dbReference type="SAM" id="Phobius"/>
    </source>
</evidence>
<dbReference type="Pfam" id="PF13399">
    <property type="entry name" value="LytR_C"/>
    <property type="match status" value="1"/>
</dbReference>